<gene>
    <name evidence="1" type="ORF">H5410_012674</name>
</gene>
<dbReference type="Proteomes" id="UP000824120">
    <property type="component" value="Chromosome 2"/>
</dbReference>
<keyword evidence="2" id="KW-1185">Reference proteome</keyword>
<accession>A0A9J6AS88</accession>
<comment type="caution">
    <text evidence="1">The sequence shown here is derived from an EMBL/GenBank/DDBJ whole genome shotgun (WGS) entry which is preliminary data.</text>
</comment>
<sequence>MHSRTLSTPTHSINSTEIVTSLALLISLSVAGRLTDGPYTSYDLNSLLEATVGEQRAVLIGQD</sequence>
<dbReference type="OrthoDB" id="419598at2759"/>
<evidence type="ECO:0000313" key="1">
    <source>
        <dbReference type="EMBL" id="KAG5627456.1"/>
    </source>
</evidence>
<name>A0A9J6AS88_SOLCO</name>
<proteinExistence type="predicted"/>
<dbReference type="EMBL" id="JACXVP010000002">
    <property type="protein sequence ID" value="KAG5627456.1"/>
    <property type="molecule type" value="Genomic_DNA"/>
</dbReference>
<organism evidence="1 2">
    <name type="scientific">Solanum commersonii</name>
    <name type="common">Commerson's wild potato</name>
    <name type="synonym">Commerson's nightshade</name>
    <dbReference type="NCBI Taxonomy" id="4109"/>
    <lineage>
        <taxon>Eukaryota</taxon>
        <taxon>Viridiplantae</taxon>
        <taxon>Streptophyta</taxon>
        <taxon>Embryophyta</taxon>
        <taxon>Tracheophyta</taxon>
        <taxon>Spermatophyta</taxon>
        <taxon>Magnoliopsida</taxon>
        <taxon>eudicotyledons</taxon>
        <taxon>Gunneridae</taxon>
        <taxon>Pentapetalae</taxon>
        <taxon>asterids</taxon>
        <taxon>lamiids</taxon>
        <taxon>Solanales</taxon>
        <taxon>Solanaceae</taxon>
        <taxon>Solanoideae</taxon>
        <taxon>Solaneae</taxon>
        <taxon>Solanum</taxon>
    </lineage>
</organism>
<evidence type="ECO:0000313" key="2">
    <source>
        <dbReference type="Proteomes" id="UP000824120"/>
    </source>
</evidence>
<dbReference type="AlphaFoldDB" id="A0A9J6AS88"/>
<protein>
    <submittedName>
        <fullName evidence="1">Uncharacterized protein</fullName>
    </submittedName>
</protein>
<reference evidence="1 2" key="1">
    <citation type="submission" date="2020-09" db="EMBL/GenBank/DDBJ databases">
        <title>De no assembly of potato wild relative species, Solanum commersonii.</title>
        <authorList>
            <person name="Cho K."/>
        </authorList>
    </citation>
    <scope>NUCLEOTIDE SEQUENCE [LARGE SCALE GENOMIC DNA]</scope>
    <source>
        <strain evidence="1">LZ3.2</strain>
        <tissue evidence="1">Leaf</tissue>
    </source>
</reference>